<gene>
    <name evidence="2" type="ORF">SAMN04515671_3431</name>
</gene>
<evidence type="ECO:0000313" key="2">
    <source>
        <dbReference type="EMBL" id="SDP25426.1"/>
    </source>
</evidence>
<dbReference type="EMBL" id="LT629710">
    <property type="protein sequence ID" value="SDP25426.1"/>
    <property type="molecule type" value="Genomic_DNA"/>
</dbReference>
<dbReference type="InterPro" id="IPR045584">
    <property type="entry name" value="Pilin-like"/>
</dbReference>
<organism evidence="2 3">
    <name type="scientific">Nakamurella panacisegetis</name>
    <dbReference type="NCBI Taxonomy" id="1090615"/>
    <lineage>
        <taxon>Bacteria</taxon>
        <taxon>Bacillati</taxon>
        <taxon>Actinomycetota</taxon>
        <taxon>Actinomycetes</taxon>
        <taxon>Nakamurellales</taxon>
        <taxon>Nakamurellaceae</taxon>
        <taxon>Nakamurella</taxon>
    </lineage>
</organism>
<name>A0A1H0R8N7_9ACTN</name>
<dbReference type="STRING" id="1090615.SAMN04515671_3431"/>
<keyword evidence="1" id="KW-0472">Membrane</keyword>
<dbReference type="SUPFAM" id="SSF54523">
    <property type="entry name" value="Pili subunits"/>
    <property type="match status" value="1"/>
</dbReference>
<protein>
    <submittedName>
        <fullName evidence="2">Prepilin-type N-terminal cleavage/methylation domain-containing protein</fullName>
    </submittedName>
</protein>
<dbReference type="Pfam" id="PF07963">
    <property type="entry name" value="N_methyl"/>
    <property type="match status" value="1"/>
</dbReference>
<dbReference type="Gene3D" id="3.30.700.10">
    <property type="entry name" value="Glycoprotein, Type 4 Pilin"/>
    <property type="match status" value="1"/>
</dbReference>
<dbReference type="RefSeq" id="WP_157695483.1">
    <property type="nucleotide sequence ID" value="NZ_LT629710.1"/>
</dbReference>
<dbReference type="OrthoDB" id="3783984at2"/>
<dbReference type="InterPro" id="IPR012902">
    <property type="entry name" value="N_methyl_site"/>
</dbReference>
<accession>A0A1H0R8N7</accession>
<evidence type="ECO:0000313" key="3">
    <source>
        <dbReference type="Proteomes" id="UP000198741"/>
    </source>
</evidence>
<keyword evidence="3" id="KW-1185">Reference proteome</keyword>
<dbReference type="Proteomes" id="UP000198741">
    <property type="component" value="Chromosome I"/>
</dbReference>
<proteinExistence type="predicted"/>
<evidence type="ECO:0000256" key="1">
    <source>
        <dbReference type="SAM" id="Phobius"/>
    </source>
</evidence>
<keyword evidence="1" id="KW-0812">Transmembrane</keyword>
<feature type="transmembrane region" description="Helical" evidence="1">
    <location>
        <begin position="12"/>
        <end position="32"/>
    </location>
</feature>
<dbReference type="AlphaFoldDB" id="A0A1H0R8N7"/>
<dbReference type="NCBIfam" id="TIGR02532">
    <property type="entry name" value="IV_pilin_GFxxxE"/>
    <property type="match status" value="1"/>
</dbReference>
<sequence length="205" mass="20919">MTARRSAATDDGFTLIELLVSVAILGLILLPVSNAFIGVLRNVDATSARMVASHSAQLSATYFAQDVAGVGVHDYTASGAPMATSVLTSGDAGSTCGDGGTGATVRFLSDAYDNTVSPPALHRAVVSWAVVTVAGDNQMVRSRCVDGSLVSQLTLAQNVVGSPAVTCSSTCDALPLPQTVRLSFSVAPPSAALYAISLTGDRRQT</sequence>
<reference evidence="2 3" key="1">
    <citation type="submission" date="2016-10" db="EMBL/GenBank/DDBJ databases">
        <authorList>
            <person name="de Groot N.N."/>
        </authorList>
    </citation>
    <scope>NUCLEOTIDE SEQUENCE [LARGE SCALE GENOMIC DNA]</scope>
    <source>
        <strain evidence="3">P4-7,KCTC 19426,CECT 7604</strain>
    </source>
</reference>
<keyword evidence="1" id="KW-1133">Transmembrane helix</keyword>